<dbReference type="PANTHER" id="PTHR21261">
    <property type="entry name" value="BEAT PROTEIN"/>
    <property type="match status" value="1"/>
</dbReference>
<evidence type="ECO:0000259" key="4">
    <source>
        <dbReference type="PROSITE" id="PS50923"/>
    </source>
</evidence>
<dbReference type="PROSITE" id="PS50835">
    <property type="entry name" value="IG_LIKE"/>
    <property type="match status" value="1"/>
</dbReference>
<dbReference type="Proteomes" id="UP000694941">
    <property type="component" value="Unplaced"/>
</dbReference>
<sequence>MLLASSFLSVSGVGVSKVHLLSDSNKTEYILHGEGATITCHYILDPTESVTAIYWMKDGKEVYIWRLGQKPLPMGVLRGRVNENNLSTSTIEVKEAHMDMHGTYTCKVITNKGMAQNEKYIMVIVDACMENSWKTHRDMIACRETINFQCVGMFPKPSPACGIFSESRGSYLSSVPFDQTIQLPNGTYSISLNRVYGIQSWVNHTDITFRCYVFIQGTTWRTGIKYKLFGEKGCPTDSLAIQNGYYNITEGNTCWGLPKEGIRVTYHCFEHYTLSGPPTLLCQSGFWVSEITVSERKYPLCSNSHMVGKSIELLVSVS</sequence>
<gene>
    <name evidence="6" type="primary">LOC106472833</name>
</gene>
<dbReference type="CDD" id="cd00033">
    <property type="entry name" value="CCP"/>
    <property type="match status" value="1"/>
</dbReference>
<dbReference type="Gene3D" id="2.10.70.10">
    <property type="entry name" value="Complement Module, domain 1"/>
    <property type="match status" value="1"/>
</dbReference>
<keyword evidence="5" id="KW-1185">Reference proteome</keyword>
<feature type="domain" description="Sushi" evidence="4">
    <location>
        <begin position="232"/>
        <end position="303"/>
    </location>
</feature>
<evidence type="ECO:0000313" key="5">
    <source>
        <dbReference type="Proteomes" id="UP000694941"/>
    </source>
</evidence>
<reference evidence="6" key="1">
    <citation type="submission" date="2025-08" db="UniProtKB">
        <authorList>
            <consortium name="RefSeq"/>
        </authorList>
    </citation>
    <scope>IDENTIFICATION</scope>
    <source>
        <tissue evidence="6">Muscle</tissue>
    </source>
</reference>
<keyword evidence="1" id="KW-1015">Disulfide bond</keyword>
<proteinExistence type="predicted"/>
<dbReference type="Pfam" id="PF00084">
    <property type="entry name" value="Sushi"/>
    <property type="match status" value="1"/>
</dbReference>
<name>A0ABM1TMH2_LIMPO</name>
<evidence type="ECO:0000313" key="6">
    <source>
        <dbReference type="RefSeq" id="XP_022257078.1"/>
    </source>
</evidence>
<dbReference type="InterPro" id="IPR035976">
    <property type="entry name" value="Sushi/SCR/CCP_sf"/>
</dbReference>
<evidence type="ECO:0000259" key="3">
    <source>
        <dbReference type="PROSITE" id="PS50835"/>
    </source>
</evidence>
<evidence type="ECO:0000256" key="1">
    <source>
        <dbReference type="ARBA" id="ARBA00023157"/>
    </source>
</evidence>
<dbReference type="InterPro" id="IPR036179">
    <property type="entry name" value="Ig-like_dom_sf"/>
</dbReference>
<dbReference type="InterPro" id="IPR000436">
    <property type="entry name" value="Sushi_SCR_CCP_dom"/>
</dbReference>
<dbReference type="InterPro" id="IPR007110">
    <property type="entry name" value="Ig-like_dom"/>
</dbReference>
<dbReference type="GeneID" id="106472833"/>
<dbReference type="SMART" id="SM00032">
    <property type="entry name" value="CCP"/>
    <property type="match status" value="1"/>
</dbReference>
<dbReference type="RefSeq" id="XP_022257078.1">
    <property type="nucleotide sequence ID" value="XM_022401370.1"/>
</dbReference>
<dbReference type="SUPFAM" id="SSF48726">
    <property type="entry name" value="Immunoglobulin"/>
    <property type="match status" value="1"/>
</dbReference>
<dbReference type="InterPro" id="IPR013783">
    <property type="entry name" value="Ig-like_fold"/>
</dbReference>
<dbReference type="PROSITE" id="PS50923">
    <property type="entry name" value="SUSHI"/>
    <property type="match status" value="1"/>
</dbReference>
<dbReference type="Pfam" id="PF00047">
    <property type="entry name" value="ig"/>
    <property type="match status" value="1"/>
</dbReference>
<organism evidence="5 6">
    <name type="scientific">Limulus polyphemus</name>
    <name type="common">Atlantic horseshoe crab</name>
    <dbReference type="NCBI Taxonomy" id="6850"/>
    <lineage>
        <taxon>Eukaryota</taxon>
        <taxon>Metazoa</taxon>
        <taxon>Ecdysozoa</taxon>
        <taxon>Arthropoda</taxon>
        <taxon>Chelicerata</taxon>
        <taxon>Merostomata</taxon>
        <taxon>Xiphosura</taxon>
        <taxon>Limulidae</taxon>
        <taxon>Limulus</taxon>
    </lineage>
</organism>
<evidence type="ECO:0000256" key="2">
    <source>
        <dbReference type="PROSITE-ProRule" id="PRU00302"/>
    </source>
</evidence>
<dbReference type="Gene3D" id="2.60.40.10">
    <property type="entry name" value="Immunoglobulins"/>
    <property type="match status" value="1"/>
</dbReference>
<dbReference type="InterPro" id="IPR013151">
    <property type="entry name" value="Immunoglobulin_dom"/>
</dbReference>
<keyword evidence="2" id="KW-0768">Sushi</keyword>
<dbReference type="SUPFAM" id="SSF57535">
    <property type="entry name" value="Complement control module/SCR domain"/>
    <property type="match status" value="1"/>
</dbReference>
<accession>A0ABM1TMH2</accession>
<feature type="domain" description="Ig-like" evidence="3">
    <location>
        <begin position="16"/>
        <end position="122"/>
    </location>
</feature>
<protein>
    <submittedName>
        <fullName evidence="6">Uncharacterized protein LOC106472833 isoform X1</fullName>
    </submittedName>
</protein>
<dbReference type="PANTHER" id="PTHR21261:SF15">
    <property type="entry name" value="BEATEN PATH IIIA, ISOFORM D-RELATED"/>
    <property type="match status" value="1"/>
</dbReference>
<comment type="caution">
    <text evidence="2">Lacks conserved residue(s) required for the propagation of feature annotation.</text>
</comment>